<accession>K2QD08</accession>
<gene>
    <name evidence="1" type="ORF">A994_05351</name>
</gene>
<reference evidence="1 2" key="1">
    <citation type="journal article" date="2012" name="J. Bacteriol.">
        <title>Draft genome sequence of Methanobacterium formicicum DSM 3637, an archaebacterium isolated from the methane producer amoeba Pelomyxa palustris.</title>
        <authorList>
            <person name="Gutierrez G."/>
        </authorList>
    </citation>
    <scope>NUCLEOTIDE SEQUENCE [LARGE SCALE GENOMIC DNA]</scope>
    <source>
        <strain evidence="2">DSM 3637 / PP1</strain>
    </source>
</reference>
<evidence type="ECO:0008006" key="3">
    <source>
        <dbReference type="Google" id="ProtNLM"/>
    </source>
</evidence>
<dbReference type="SUPFAM" id="SSF53795">
    <property type="entry name" value="PEP carboxykinase-like"/>
    <property type="match status" value="1"/>
</dbReference>
<evidence type="ECO:0000313" key="2">
    <source>
        <dbReference type="Proteomes" id="UP000007360"/>
    </source>
</evidence>
<dbReference type="AlphaFoldDB" id="K2QD08"/>
<dbReference type="PATRIC" id="fig|1204725.3.peg.1073"/>
<proteinExistence type="predicted"/>
<organism evidence="1 2">
    <name type="scientific">Methanobacterium formicicum (strain DSM 3637 / PP1)</name>
    <dbReference type="NCBI Taxonomy" id="1204725"/>
    <lineage>
        <taxon>Archaea</taxon>
        <taxon>Methanobacteriati</taxon>
        <taxon>Methanobacteriota</taxon>
        <taxon>Methanomada group</taxon>
        <taxon>Methanobacteria</taxon>
        <taxon>Methanobacteriales</taxon>
        <taxon>Methanobacteriaceae</taxon>
        <taxon>Methanobacterium</taxon>
    </lineage>
</organism>
<comment type="caution">
    <text evidence="1">The sequence shown here is derived from an EMBL/GenBank/DDBJ whole genome shotgun (WGS) entry which is preliminary data.</text>
</comment>
<evidence type="ECO:0000313" key="1">
    <source>
        <dbReference type="EMBL" id="EKF85886.1"/>
    </source>
</evidence>
<sequence length="319" mass="37054">MKVKKYSLFGLTIATDFNFVSKLSRGYFKPDIYFKVVQKPPIDFSLTNEVFYDSFSTNRSLKGKFCFYKLKKWDLLRFNGYSDYYINDKQIICHIHQEEYNLIEIQFLGIVLSYWLERKGIPTIHASGVNVDNNAVAFLSSNKGGKTSIAASLMQKGFHLITDDILPLDLVDENILCRPGYPTMRMWPDEAEYFLGHSDDLPVVHPEISKKRVFVGLNDFGRFDNYKSELKCIYIPKRISKKNEIEIKPVTPVKAVLELVKHSFSPYLVETMGWQPRRLEKFATIIKKVPVKQLIYPSGYRYLPKLCEAILNDIKQSQK</sequence>
<name>K2QD08_METFP</name>
<dbReference type="InterPro" id="IPR027417">
    <property type="entry name" value="P-loop_NTPase"/>
</dbReference>
<protein>
    <recommendedName>
        <fullName evidence="3">HPr kinase</fullName>
    </recommendedName>
</protein>
<keyword evidence="2" id="KW-1185">Reference proteome</keyword>
<dbReference type="Proteomes" id="UP000007360">
    <property type="component" value="Unassembled WGS sequence"/>
</dbReference>
<dbReference type="RefSeq" id="WP_004030324.1">
    <property type="nucleotide sequence ID" value="NZ_AMPO01000004.1"/>
</dbReference>
<dbReference type="Gene3D" id="3.40.50.300">
    <property type="entry name" value="P-loop containing nucleotide triphosphate hydrolases"/>
    <property type="match status" value="1"/>
</dbReference>
<dbReference type="EMBL" id="AMPO01000004">
    <property type="protein sequence ID" value="EKF85886.1"/>
    <property type="molecule type" value="Genomic_DNA"/>
</dbReference>